<protein>
    <submittedName>
        <fullName evidence="9">Type VII secretion integral membrane protein EccD</fullName>
    </submittedName>
</protein>
<dbReference type="InterPro" id="IPR006707">
    <property type="entry name" value="T7SS_EccD"/>
</dbReference>
<evidence type="ECO:0000313" key="10">
    <source>
        <dbReference type="Proteomes" id="UP000077143"/>
    </source>
</evidence>
<keyword evidence="3" id="KW-1003">Cell membrane</keyword>
<feature type="transmembrane region" description="Helical" evidence="7">
    <location>
        <begin position="287"/>
        <end position="308"/>
    </location>
</feature>
<organism evidence="9 10">
    <name type="scientific">Mycobacterium adipatum</name>
    <dbReference type="NCBI Taxonomy" id="1682113"/>
    <lineage>
        <taxon>Bacteria</taxon>
        <taxon>Bacillati</taxon>
        <taxon>Actinomycetota</taxon>
        <taxon>Actinomycetes</taxon>
        <taxon>Mycobacteriales</taxon>
        <taxon>Mycobacteriaceae</taxon>
        <taxon>Mycobacterium</taxon>
    </lineage>
</organism>
<feature type="transmembrane region" description="Helical" evidence="7">
    <location>
        <begin position="131"/>
        <end position="149"/>
    </location>
</feature>
<comment type="subcellular location">
    <subcellularLocation>
        <location evidence="1">Cell membrane</location>
        <topology evidence="1">Multi-pass membrane protein</topology>
    </subcellularLocation>
</comment>
<dbReference type="InterPro" id="IPR044049">
    <property type="entry name" value="EccD_transm"/>
</dbReference>
<evidence type="ECO:0000256" key="6">
    <source>
        <dbReference type="ARBA" id="ARBA00023136"/>
    </source>
</evidence>
<sequence length="428" mass="42389">MRPEVVDVALPRHAEVGLLLPDIVDLVIGNGAPAPAPAPAPAGWRLDRLLGGPCDESMTLHESGISDGDVMVLSPVGTPAPGPLHDDPFRTVRDAEGPDPAGDTSAARWACTGLIAVAALGYSGAHGGLPWLAAGTAVLSAAICILVAWRRPEVGVTVDGLCVGFVSVAGFLAVPGDAWAPGVALGAAAGCAASVWLLRAAGGDVWLLTATATAAALVTAATAVALVLPVDLAAAGALLGVLALAVLGAAGRLAVALTGLRPPLPGEGSAEGAAPISAAAAVDGRTLCTGLVTGAGAAVTVGVAALVFDGADGPSWPRRLMLAAVLAALLLLRIRFYADPRCRTALGWCGLVAASAALALATVSAPRYAGPVVVLTVALAAWSGARRGERVLWVRGADTAECVLLAAVVPLAGWVCGLYELVRSSSIG</sequence>
<feature type="transmembrane region" description="Helical" evidence="7">
    <location>
        <begin position="234"/>
        <end position="255"/>
    </location>
</feature>
<dbReference type="STRING" id="1682113.A7U43_24770"/>
<accession>A0A172US99</accession>
<evidence type="ECO:0000256" key="4">
    <source>
        <dbReference type="ARBA" id="ARBA00022692"/>
    </source>
</evidence>
<evidence type="ECO:0000313" key="9">
    <source>
        <dbReference type="EMBL" id="ANE82039.1"/>
    </source>
</evidence>
<evidence type="ECO:0000259" key="8">
    <source>
        <dbReference type="Pfam" id="PF19053"/>
    </source>
</evidence>
<keyword evidence="4 7" id="KW-0812">Transmembrane</keyword>
<dbReference type="KEGG" id="madi:A7U43_24770"/>
<dbReference type="EMBL" id="CP015596">
    <property type="protein sequence ID" value="ANE82039.1"/>
    <property type="molecule type" value="Genomic_DNA"/>
</dbReference>
<dbReference type="GO" id="GO:0005886">
    <property type="term" value="C:plasma membrane"/>
    <property type="evidence" value="ECO:0007669"/>
    <property type="project" value="UniProtKB-SubCell"/>
</dbReference>
<dbReference type="Gene3D" id="3.10.20.90">
    <property type="entry name" value="Phosphatidylinositol 3-kinase Catalytic Subunit, Chain A, domain 1"/>
    <property type="match status" value="1"/>
</dbReference>
<comment type="similarity">
    <text evidence="2">Belongs to the EccD/Snm4 family.</text>
</comment>
<keyword evidence="10" id="KW-1185">Reference proteome</keyword>
<reference evidence="9 10" key="1">
    <citation type="submission" date="2016-05" db="EMBL/GenBank/DDBJ databases">
        <title>Complete genome sequence of a phthalic acid esters degrading Mycobacterium sp. YC-RL4.</title>
        <authorList>
            <person name="Ren L."/>
            <person name="Fan S."/>
            <person name="Ruth N."/>
            <person name="Jia Y."/>
            <person name="Wang J."/>
            <person name="Qiao C."/>
        </authorList>
    </citation>
    <scope>NUCLEOTIDE SEQUENCE [LARGE SCALE GENOMIC DNA]</scope>
    <source>
        <strain evidence="9 10">YC-RL4</strain>
    </source>
</reference>
<gene>
    <name evidence="9" type="ORF">A7U43_24770</name>
</gene>
<feature type="transmembrane region" description="Helical" evidence="7">
    <location>
        <begin position="345"/>
        <end position="362"/>
    </location>
</feature>
<dbReference type="NCBIfam" id="TIGR03920">
    <property type="entry name" value="T7SS_EccD"/>
    <property type="match status" value="1"/>
</dbReference>
<dbReference type="Pfam" id="PF08817">
    <property type="entry name" value="YukD"/>
    <property type="match status" value="1"/>
</dbReference>
<name>A0A172US99_9MYCO</name>
<keyword evidence="6 7" id="KW-0472">Membrane</keyword>
<feature type="transmembrane region" description="Helical" evidence="7">
    <location>
        <begin position="368"/>
        <end position="385"/>
    </location>
</feature>
<feature type="transmembrane region" description="Helical" evidence="7">
    <location>
        <begin position="320"/>
        <end position="338"/>
    </location>
</feature>
<evidence type="ECO:0000256" key="5">
    <source>
        <dbReference type="ARBA" id="ARBA00022989"/>
    </source>
</evidence>
<proteinExistence type="inferred from homology"/>
<evidence type="ECO:0000256" key="7">
    <source>
        <dbReference type="SAM" id="Phobius"/>
    </source>
</evidence>
<feature type="transmembrane region" description="Helical" evidence="7">
    <location>
        <begin position="179"/>
        <end position="198"/>
    </location>
</feature>
<feature type="transmembrane region" description="Helical" evidence="7">
    <location>
        <begin position="205"/>
        <end position="228"/>
    </location>
</feature>
<dbReference type="Pfam" id="PF19053">
    <property type="entry name" value="EccD"/>
    <property type="match status" value="1"/>
</dbReference>
<evidence type="ECO:0000256" key="1">
    <source>
        <dbReference type="ARBA" id="ARBA00004651"/>
    </source>
</evidence>
<feature type="transmembrane region" description="Helical" evidence="7">
    <location>
        <begin position="156"/>
        <end position="173"/>
    </location>
</feature>
<dbReference type="Proteomes" id="UP000077143">
    <property type="component" value="Chromosome"/>
</dbReference>
<dbReference type="AlphaFoldDB" id="A0A172US99"/>
<feature type="domain" description="EccD-like transmembrane" evidence="8">
    <location>
        <begin position="114"/>
        <end position="424"/>
    </location>
</feature>
<dbReference type="InterPro" id="IPR024962">
    <property type="entry name" value="YukD-like"/>
</dbReference>
<evidence type="ECO:0000256" key="3">
    <source>
        <dbReference type="ARBA" id="ARBA00022475"/>
    </source>
</evidence>
<evidence type="ECO:0000256" key="2">
    <source>
        <dbReference type="ARBA" id="ARBA00006162"/>
    </source>
</evidence>
<keyword evidence="5 7" id="KW-1133">Transmembrane helix</keyword>